<protein>
    <submittedName>
        <fullName evidence="1">Uncharacterized protein</fullName>
    </submittedName>
</protein>
<name>A0A0E9TD28_ANGAN</name>
<proteinExistence type="predicted"/>
<evidence type="ECO:0000313" key="1">
    <source>
        <dbReference type="EMBL" id="JAH51609.1"/>
    </source>
</evidence>
<reference evidence="1" key="2">
    <citation type="journal article" date="2015" name="Fish Shellfish Immunol.">
        <title>Early steps in the European eel (Anguilla anguilla)-Vibrio vulnificus interaction in the gills: Role of the RtxA13 toxin.</title>
        <authorList>
            <person name="Callol A."/>
            <person name="Pajuelo D."/>
            <person name="Ebbesson L."/>
            <person name="Teles M."/>
            <person name="MacKenzie S."/>
            <person name="Amaro C."/>
        </authorList>
    </citation>
    <scope>NUCLEOTIDE SEQUENCE</scope>
</reference>
<accession>A0A0E9TD28</accession>
<dbReference type="EMBL" id="GBXM01056968">
    <property type="protein sequence ID" value="JAH51609.1"/>
    <property type="molecule type" value="Transcribed_RNA"/>
</dbReference>
<reference evidence="1" key="1">
    <citation type="submission" date="2014-11" db="EMBL/GenBank/DDBJ databases">
        <authorList>
            <person name="Amaro Gonzalez C."/>
        </authorList>
    </citation>
    <scope>NUCLEOTIDE SEQUENCE</scope>
</reference>
<sequence length="14" mass="1583">MTWHDIMIGTGYSA</sequence>
<organism evidence="1">
    <name type="scientific">Anguilla anguilla</name>
    <name type="common">European freshwater eel</name>
    <name type="synonym">Muraena anguilla</name>
    <dbReference type="NCBI Taxonomy" id="7936"/>
    <lineage>
        <taxon>Eukaryota</taxon>
        <taxon>Metazoa</taxon>
        <taxon>Chordata</taxon>
        <taxon>Craniata</taxon>
        <taxon>Vertebrata</taxon>
        <taxon>Euteleostomi</taxon>
        <taxon>Actinopterygii</taxon>
        <taxon>Neopterygii</taxon>
        <taxon>Teleostei</taxon>
        <taxon>Anguilliformes</taxon>
        <taxon>Anguillidae</taxon>
        <taxon>Anguilla</taxon>
    </lineage>
</organism>